<dbReference type="GO" id="GO:0000287">
    <property type="term" value="F:magnesium ion binding"/>
    <property type="evidence" value="ECO:0007669"/>
    <property type="project" value="InterPro"/>
</dbReference>
<dbReference type="InterPro" id="IPR037143">
    <property type="entry name" value="4-PPantetheinyl_Trfase_dom_sf"/>
</dbReference>
<evidence type="ECO:0000313" key="3">
    <source>
        <dbReference type="EMBL" id="TDO24339.1"/>
    </source>
</evidence>
<sequence length="151" mass="17331">MIGNDLVDLRCALKESNWKRKGFLEKLFTPSEQAHILSAEDPFLHVWQYWTMKESAYKIYSRITKTRSFAPTRLACTYVSNGHGTVIMNSLIYFTKTEINGDYIHTIAAESSIQLEKIKIEIIQYCGEMPVYASKNPSCVSHHGQFLALVY</sequence>
<dbReference type="Proteomes" id="UP000295499">
    <property type="component" value="Unassembled WGS sequence"/>
</dbReference>
<reference evidence="3 4" key="1">
    <citation type="submission" date="2019-03" db="EMBL/GenBank/DDBJ databases">
        <title>Genomic Encyclopedia of Archaeal and Bacterial Type Strains, Phase II (KMG-II): from individual species to whole genera.</title>
        <authorList>
            <person name="Goeker M."/>
        </authorList>
    </citation>
    <scope>NUCLEOTIDE SEQUENCE [LARGE SCALE GENOMIC DNA]</scope>
    <source>
        <strain evidence="3 4">DSM 19034</strain>
    </source>
</reference>
<dbReference type="GO" id="GO:0008897">
    <property type="term" value="F:holo-[acyl-carrier-protein] synthase activity"/>
    <property type="evidence" value="ECO:0007669"/>
    <property type="project" value="InterPro"/>
</dbReference>
<dbReference type="Pfam" id="PF01648">
    <property type="entry name" value="ACPS"/>
    <property type="match status" value="1"/>
</dbReference>
<proteinExistence type="predicted"/>
<dbReference type="AlphaFoldDB" id="A0A4R6IPV5"/>
<feature type="domain" description="4'-phosphopantetheinyl transferase" evidence="2">
    <location>
        <begin position="2"/>
        <end position="107"/>
    </location>
</feature>
<organism evidence="3 4">
    <name type="scientific">Pedobacter duraquae</name>
    <dbReference type="NCBI Taxonomy" id="425511"/>
    <lineage>
        <taxon>Bacteria</taxon>
        <taxon>Pseudomonadati</taxon>
        <taxon>Bacteroidota</taxon>
        <taxon>Sphingobacteriia</taxon>
        <taxon>Sphingobacteriales</taxon>
        <taxon>Sphingobacteriaceae</taxon>
        <taxon>Pedobacter</taxon>
    </lineage>
</organism>
<accession>A0A4R6IPV5</accession>
<evidence type="ECO:0000256" key="1">
    <source>
        <dbReference type="ARBA" id="ARBA00022679"/>
    </source>
</evidence>
<evidence type="ECO:0000259" key="2">
    <source>
        <dbReference type="Pfam" id="PF01648"/>
    </source>
</evidence>
<comment type="caution">
    <text evidence="3">The sequence shown here is derived from an EMBL/GenBank/DDBJ whole genome shotgun (WGS) entry which is preliminary data.</text>
</comment>
<dbReference type="OrthoDB" id="663853at2"/>
<name>A0A4R6IPV5_9SPHI</name>
<dbReference type="SUPFAM" id="SSF56214">
    <property type="entry name" value="4'-phosphopantetheinyl transferase"/>
    <property type="match status" value="1"/>
</dbReference>
<dbReference type="InterPro" id="IPR008278">
    <property type="entry name" value="4-PPantetheinyl_Trfase_dom"/>
</dbReference>
<keyword evidence="4" id="KW-1185">Reference proteome</keyword>
<evidence type="ECO:0000313" key="4">
    <source>
        <dbReference type="Proteomes" id="UP000295499"/>
    </source>
</evidence>
<dbReference type="Gene3D" id="3.90.470.20">
    <property type="entry name" value="4'-phosphopantetheinyl transferase domain"/>
    <property type="match status" value="1"/>
</dbReference>
<protein>
    <submittedName>
        <fullName evidence="3">4'-phosphopantetheinyl transferase superfamily protein</fullName>
    </submittedName>
</protein>
<gene>
    <name evidence="3" type="ORF">CLV32_0628</name>
</gene>
<dbReference type="RefSeq" id="WP_133552239.1">
    <property type="nucleotide sequence ID" value="NZ_SNWM01000001.1"/>
</dbReference>
<dbReference type="EMBL" id="SNWM01000001">
    <property type="protein sequence ID" value="TDO24339.1"/>
    <property type="molecule type" value="Genomic_DNA"/>
</dbReference>
<keyword evidence="1 3" id="KW-0808">Transferase</keyword>